<evidence type="ECO:0000313" key="1">
    <source>
        <dbReference type="EMBL" id="MBO1323005.1"/>
    </source>
</evidence>
<evidence type="ECO:0000313" key="2">
    <source>
        <dbReference type="Proteomes" id="UP000664417"/>
    </source>
</evidence>
<protein>
    <submittedName>
        <fullName evidence="1">Uncharacterized protein</fullName>
    </submittedName>
</protein>
<reference evidence="1" key="1">
    <citation type="submission" date="2021-03" db="EMBL/GenBank/DDBJ databases">
        <authorList>
            <person name="Wang G."/>
        </authorList>
    </citation>
    <scope>NUCLEOTIDE SEQUENCE</scope>
    <source>
        <strain evidence="1">KCTC 12899</strain>
    </source>
</reference>
<dbReference type="EMBL" id="JAFREP010000047">
    <property type="protein sequence ID" value="MBO1323005.1"/>
    <property type="molecule type" value="Genomic_DNA"/>
</dbReference>
<dbReference type="RefSeq" id="WP_207862977.1">
    <property type="nucleotide sequence ID" value="NZ_JAFREP010000047.1"/>
</dbReference>
<keyword evidence="2" id="KW-1185">Reference proteome</keyword>
<accession>A0A8J7QRQ0</accession>
<proteinExistence type="predicted"/>
<organism evidence="1 2">
    <name type="scientific">Acanthopleuribacter pedis</name>
    <dbReference type="NCBI Taxonomy" id="442870"/>
    <lineage>
        <taxon>Bacteria</taxon>
        <taxon>Pseudomonadati</taxon>
        <taxon>Acidobacteriota</taxon>
        <taxon>Holophagae</taxon>
        <taxon>Acanthopleuribacterales</taxon>
        <taxon>Acanthopleuribacteraceae</taxon>
        <taxon>Acanthopleuribacter</taxon>
    </lineage>
</organism>
<comment type="caution">
    <text evidence="1">The sequence shown here is derived from an EMBL/GenBank/DDBJ whole genome shotgun (WGS) entry which is preliminary data.</text>
</comment>
<sequence length="77" mass="8742">MLKKLHYVLSHPYTQLVVGVVLLISGVAETFETVEEDLDRLRLRDHHGILLYSLIHTLRAFTEIVEGATLIKDNTEG</sequence>
<name>A0A8J7QRQ0_9BACT</name>
<dbReference type="AlphaFoldDB" id="A0A8J7QRQ0"/>
<dbReference type="Proteomes" id="UP000664417">
    <property type="component" value="Unassembled WGS sequence"/>
</dbReference>
<gene>
    <name evidence="1" type="ORF">J3U88_31355</name>
</gene>